<evidence type="ECO:0000313" key="10">
    <source>
        <dbReference type="Proteomes" id="UP000242287"/>
    </source>
</evidence>
<dbReference type="PROSITE" id="PS50011">
    <property type="entry name" value="PROTEIN_KINASE_DOM"/>
    <property type="match status" value="1"/>
</dbReference>
<evidence type="ECO:0000313" key="9">
    <source>
        <dbReference type="EMBL" id="PFH50883.1"/>
    </source>
</evidence>
<evidence type="ECO:0000256" key="5">
    <source>
        <dbReference type="ARBA" id="ARBA00037982"/>
    </source>
</evidence>
<dbReference type="InterPro" id="IPR017441">
    <property type="entry name" value="Protein_kinase_ATP_BS"/>
</dbReference>
<dbReference type="InterPro" id="IPR008271">
    <property type="entry name" value="Ser/Thr_kinase_AS"/>
</dbReference>
<feature type="region of interest" description="Disordered" evidence="7">
    <location>
        <begin position="344"/>
        <end position="407"/>
    </location>
</feature>
<keyword evidence="4 6" id="KW-0067">ATP-binding</keyword>
<keyword evidence="10" id="KW-1185">Reference proteome</keyword>
<organism evidence="9 10">
    <name type="scientific">Amanita thiersii Skay4041</name>
    <dbReference type="NCBI Taxonomy" id="703135"/>
    <lineage>
        <taxon>Eukaryota</taxon>
        <taxon>Fungi</taxon>
        <taxon>Dikarya</taxon>
        <taxon>Basidiomycota</taxon>
        <taxon>Agaricomycotina</taxon>
        <taxon>Agaricomycetes</taxon>
        <taxon>Agaricomycetidae</taxon>
        <taxon>Agaricales</taxon>
        <taxon>Pluteineae</taxon>
        <taxon>Amanitaceae</taxon>
        <taxon>Amanita</taxon>
    </lineage>
</organism>
<dbReference type="InterPro" id="IPR011009">
    <property type="entry name" value="Kinase-like_dom_sf"/>
</dbReference>
<dbReference type="GO" id="GO:0005634">
    <property type="term" value="C:nucleus"/>
    <property type="evidence" value="ECO:0007669"/>
    <property type="project" value="TreeGrafter"/>
</dbReference>
<dbReference type="PROSITE" id="PS00107">
    <property type="entry name" value="PROTEIN_KINASE_ATP"/>
    <property type="match status" value="1"/>
</dbReference>
<sequence length="1000" mass="110707">MLLSTPTKDYVALRSPTNNMSPPYRPRYCTPPRIIKDAPPVYDSPLLTPSPLRQRPLFSSRAPDTTPNRLDSDDLFLPSQFKTPAQAHTQQPSYPTKPMPIDDDEGSIFLAPSSTPSSFLPVSSSQPLQTPIKQIHRATSRPALSTKQLNSSVASTPLPAASSVSRVGVGTKRKSDSQNMLTPLRSHALTRLKVAPKTVNPYATTYFMFDKLAPLEPPKFTTRTPQTKAETDEYLRRQTASLTKLRLAGMNDSDDEFCLDRGRYEYEDAEMPMLSRVKSKVPAIDLGRGRQMSTKGKEKVEARAASLSPVASPARVISKHVRHQSLDEDEDAFFGVTSHKPSFQARVIESTPSPRSRRLDPGTLQRKYRPRDSGVVVSDEEDNSSLNDSSNGDILPQASTNTSSLYSDADDSLITPGVGPAPLSGWPIVCGADDNGPPSVMGSHEVDVDAFIMRTLSTAPKGAPDGLKKVPGTPVKKVKTTFLGVDRPWQSAVAPKVGLRYEVDDRMPKMPRKSLPAAFPALMQRRDKILSDQGSDSEGEEDSPIAHKDKYSGLGLGRPQPPLFSDGIPTRTRWLMRRSSSGAFSSGSDTASLSGTPTRINDGGARRLPQPSFTEAFKIPAPRTSSGSSAGSITSLNSPTKRARPITNTKRLSPRSISSVRRIVNEEQIGHFERHFIEIDELGSGEFGKVIKVRRKGSDDHEVYAIKKSKRFEGPRHRLRLREEVDILKHLSQYAQTIGIQERHPNVLAYIDSWEDNEVLFIQTELCESGNLARFLWEYGRVFPRLDEARVWKIIVELSNGLRFIHEAGVIHLDLKPSNIFLTKEGRFKIGDFGMASLWPRISEARPGDPNGFEREGDKLYLAPEVLQGRYGKAADVFSFGMIILEAASNIVVPDQGEAWHRLRQEDFSQVDLDDSPELLDLIKQLMRTDPVQRMSAQDVFDHGIVSRARSIMERTYDLAKKNGTGVFAASPLASVPDGFLAEIHDHRFELENGAMDTSP</sequence>
<comment type="similarity">
    <text evidence="5">Belongs to the protein kinase superfamily. Ser/Thr protein kinase family. GCN2 subfamily.</text>
</comment>
<dbReference type="SMART" id="SM00220">
    <property type="entry name" value="S_TKc"/>
    <property type="match status" value="1"/>
</dbReference>
<gene>
    <name evidence="9" type="ORF">AMATHDRAFT_60204</name>
</gene>
<dbReference type="AlphaFoldDB" id="A0A2A9NT99"/>
<feature type="compositionally biased region" description="Low complexity" evidence="7">
    <location>
        <begin position="624"/>
        <end position="638"/>
    </location>
</feature>
<feature type="region of interest" description="Disordered" evidence="7">
    <location>
        <begin position="1"/>
        <end position="76"/>
    </location>
</feature>
<dbReference type="Gene3D" id="3.30.200.20">
    <property type="entry name" value="Phosphorylase Kinase, domain 1"/>
    <property type="match status" value="1"/>
</dbReference>
<protein>
    <recommendedName>
        <fullName evidence="8">Protein kinase domain-containing protein</fullName>
    </recommendedName>
</protein>
<dbReference type="PANTHER" id="PTHR11042">
    <property type="entry name" value="EUKARYOTIC TRANSLATION INITIATION FACTOR 2-ALPHA KINASE EIF2-ALPHA KINASE -RELATED"/>
    <property type="match status" value="1"/>
</dbReference>
<accession>A0A2A9NT99</accession>
<name>A0A2A9NT99_9AGAR</name>
<keyword evidence="1" id="KW-0808">Transferase</keyword>
<keyword evidence="2 6" id="KW-0547">Nucleotide-binding</keyword>
<feature type="compositionally biased region" description="Low complexity" evidence="7">
    <location>
        <begin position="579"/>
        <end position="592"/>
    </location>
</feature>
<evidence type="ECO:0000256" key="4">
    <source>
        <dbReference type="ARBA" id="ARBA00022840"/>
    </source>
</evidence>
<evidence type="ECO:0000259" key="8">
    <source>
        <dbReference type="PROSITE" id="PS50011"/>
    </source>
</evidence>
<dbReference type="GO" id="GO:0005524">
    <property type="term" value="F:ATP binding"/>
    <property type="evidence" value="ECO:0007669"/>
    <property type="project" value="UniProtKB-UniRule"/>
</dbReference>
<dbReference type="Proteomes" id="UP000242287">
    <property type="component" value="Unassembled WGS sequence"/>
</dbReference>
<evidence type="ECO:0000256" key="6">
    <source>
        <dbReference type="PROSITE-ProRule" id="PRU10141"/>
    </source>
</evidence>
<feature type="domain" description="Protein kinase" evidence="8">
    <location>
        <begin position="676"/>
        <end position="946"/>
    </location>
</feature>
<dbReference type="SUPFAM" id="SSF56112">
    <property type="entry name" value="Protein kinase-like (PK-like)"/>
    <property type="match status" value="1"/>
</dbReference>
<dbReference type="GO" id="GO:0005737">
    <property type="term" value="C:cytoplasm"/>
    <property type="evidence" value="ECO:0007669"/>
    <property type="project" value="TreeGrafter"/>
</dbReference>
<feature type="region of interest" description="Disordered" evidence="7">
    <location>
        <begin position="531"/>
        <end position="644"/>
    </location>
</feature>
<evidence type="ECO:0000256" key="7">
    <source>
        <dbReference type="SAM" id="MobiDB-lite"/>
    </source>
</evidence>
<evidence type="ECO:0000256" key="1">
    <source>
        <dbReference type="ARBA" id="ARBA00022679"/>
    </source>
</evidence>
<dbReference type="InterPro" id="IPR050339">
    <property type="entry name" value="CC_SR_Kinase"/>
</dbReference>
<dbReference type="Pfam" id="PF00069">
    <property type="entry name" value="Pkinase"/>
    <property type="match status" value="1"/>
</dbReference>
<dbReference type="OrthoDB" id="5337378at2759"/>
<dbReference type="PROSITE" id="PS00108">
    <property type="entry name" value="PROTEIN_KINASE_ST"/>
    <property type="match status" value="1"/>
</dbReference>
<feature type="binding site" evidence="6">
    <location>
        <position position="708"/>
    </location>
    <ligand>
        <name>ATP</name>
        <dbReference type="ChEBI" id="CHEBI:30616"/>
    </ligand>
</feature>
<evidence type="ECO:0000256" key="3">
    <source>
        <dbReference type="ARBA" id="ARBA00022777"/>
    </source>
</evidence>
<evidence type="ECO:0000256" key="2">
    <source>
        <dbReference type="ARBA" id="ARBA00022741"/>
    </source>
</evidence>
<dbReference type="STRING" id="703135.A0A2A9NT99"/>
<dbReference type="InterPro" id="IPR000719">
    <property type="entry name" value="Prot_kinase_dom"/>
</dbReference>
<keyword evidence="3" id="KW-0418">Kinase</keyword>
<feature type="compositionally biased region" description="Polar residues" evidence="7">
    <location>
        <begin position="397"/>
        <end position="406"/>
    </location>
</feature>
<proteinExistence type="inferred from homology"/>
<dbReference type="GO" id="GO:0004672">
    <property type="term" value="F:protein kinase activity"/>
    <property type="evidence" value="ECO:0007669"/>
    <property type="project" value="InterPro"/>
</dbReference>
<reference evidence="9 10" key="1">
    <citation type="submission" date="2014-02" db="EMBL/GenBank/DDBJ databases">
        <title>Transposable element dynamics among asymbiotic and ectomycorrhizal Amanita fungi.</title>
        <authorList>
            <consortium name="DOE Joint Genome Institute"/>
            <person name="Hess J."/>
            <person name="Skrede I."/>
            <person name="Wolfe B."/>
            <person name="LaButti K."/>
            <person name="Ohm R.A."/>
            <person name="Grigoriev I.V."/>
            <person name="Pringle A."/>
        </authorList>
    </citation>
    <scope>NUCLEOTIDE SEQUENCE [LARGE SCALE GENOMIC DNA]</scope>
    <source>
        <strain evidence="9 10">SKay4041</strain>
    </source>
</reference>
<dbReference type="EMBL" id="KZ301995">
    <property type="protein sequence ID" value="PFH50883.1"/>
    <property type="molecule type" value="Genomic_DNA"/>
</dbReference>
<dbReference type="Gene3D" id="1.10.510.10">
    <property type="entry name" value="Transferase(Phosphotransferase) domain 1"/>
    <property type="match status" value="1"/>
</dbReference>